<gene>
    <name evidence="1" type="ORF">VNO77_00279</name>
</gene>
<evidence type="ECO:0000313" key="1">
    <source>
        <dbReference type="EMBL" id="KAK7358352.1"/>
    </source>
</evidence>
<dbReference type="EMBL" id="JAYMYQ010000001">
    <property type="protein sequence ID" value="KAK7358352.1"/>
    <property type="molecule type" value="Genomic_DNA"/>
</dbReference>
<comment type="caution">
    <text evidence="1">The sequence shown here is derived from an EMBL/GenBank/DDBJ whole genome shotgun (WGS) entry which is preliminary data.</text>
</comment>
<name>A0AAN9R3V4_CANGL</name>
<protein>
    <submittedName>
        <fullName evidence="1">Uncharacterized protein</fullName>
    </submittedName>
</protein>
<evidence type="ECO:0000313" key="2">
    <source>
        <dbReference type="Proteomes" id="UP001367508"/>
    </source>
</evidence>
<accession>A0AAN9R3V4</accession>
<proteinExistence type="predicted"/>
<dbReference type="AlphaFoldDB" id="A0AAN9R3V4"/>
<keyword evidence="2" id="KW-1185">Reference proteome</keyword>
<dbReference type="Proteomes" id="UP001367508">
    <property type="component" value="Unassembled WGS sequence"/>
</dbReference>
<sequence length="111" mass="12533">MLPSPGSPKAMEMQHVHFSSNKIDHNLSSSNMNFVFKVSEHFEKHEIQPVHYARICEFTLTHKLGDTGLTVSVFPQCILTKTHHLRREAAQNGLKIGAMQSVKFLAHLQSP</sequence>
<organism evidence="1 2">
    <name type="scientific">Canavalia gladiata</name>
    <name type="common">Sword bean</name>
    <name type="synonym">Dolichos gladiatus</name>
    <dbReference type="NCBI Taxonomy" id="3824"/>
    <lineage>
        <taxon>Eukaryota</taxon>
        <taxon>Viridiplantae</taxon>
        <taxon>Streptophyta</taxon>
        <taxon>Embryophyta</taxon>
        <taxon>Tracheophyta</taxon>
        <taxon>Spermatophyta</taxon>
        <taxon>Magnoliopsida</taxon>
        <taxon>eudicotyledons</taxon>
        <taxon>Gunneridae</taxon>
        <taxon>Pentapetalae</taxon>
        <taxon>rosids</taxon>
        <taxon>fabids</taxon>
        <taxon>Fabales</taxon>
        <taxon>Fabaceae</taxon>
        <taxon>Papilionoideae</taxon>
        <taxon>50 kb inversion clade</taxon>
        <taxon>NPAAA clade</taxon>
        <taxon>indigoferoid/millettioid clade</taxon>
        <taxon>Phaseoleae</taxon>
        <taxon>Canavalia</taxon>
    </lineage>
</organism>
<reference evidence="1 2" key="1">
    <citation type="submission" date="2024-01" db="EMBL/GenBank/DDBJ databases">
        <title>The genomes of 5 underutilized Papilionoideae crops provide insights into root nodulation and disease resistanc.</title>
        <authorList>
            <person name="Jiang F."/>
        </authorList>
    </citation>
    <scope>NUCLEOTIDE SEQUENCE [LARGE SCALE GENOMIC DNA]</scope>
    <source>
        <strain evidence="1">LVBAO_FW01</strain>
        <tissue evidence="1">Leaves</tissue>
    </source>
</reference>